<organism evidence="2 3">
    <name type="scientific">Lobosporangium transversale</name>
    <dbReference type="NCBI Taxonomy" id="64571"/>
    <lineage>
        <taxon>Eukaryota</taxon>
        <taxon>Fungi</taxon>
        <taxon>Fungi incertae sedis</taxon>
        <taxon>Mucoromycota</taxon>
        <taxon>Mortierellomycotina</taxon>
        <taxon>Mortierellomycetes</taxon>
        <taxon>Mortierellales</taxon>
        <taxon>Mortierellaceae</taxon>
        <taxon>Lobosporangium</taxon>
    </lineage>
</organism>
<gene>
    <name evidence="2" type="ORF">BCR41DRAFT_372377</name>
</gene>
<name>A0A1Y2GH22_9FUNG</name>
<proteinExistence type="predicted"/>
<feature type="compositionally biased region" description="Acidic residues" evidence="1">
    <location>
        <begin position="63"/>
        <end position="87"/>
    </location>
</feature>
<protein>
    <submittedName>
        <fullName evidence="2">Uncharacterized protein</fullName>
    </submittedName>
</protein>
<dbReference type="AlphaFoldDB" id="A0A1Y2GH22"/>
<evidence type="ECO:0000313" key="3">
    <source>
        <dbReference type="Proteomes" id="UP000193648"/>
    </source>
</evidence>
<evidence type="ECO:0000313" key="2">
    <source>
        <dbReference type="EMBL" id="ORZ10639.1"/>
    </source>
</evidence>
<feature type="compositionally biased region" description="Basic and acidic residues" evidence="1">
    <location>
        <begin position="53"/>
        <end position="62"/>
    </location>
</feature>
<feature type="region of interest" description="Disordered" evidence="1">
    <location>
        <begin position="19"/>
        <end position="100"/>
    </location>
</feature>
<accession>A0A1Y2GH22</accession>
<evidence type="ECO:0000256" key="1">
    <source>
        <dbReference type="SAM" id="MobiDB-lite"/>
    </source>
</evidence>
<sequence>MGAVSSSLHYGADWIRAQGSAFAASDREREQRQNRRQRRQRQRARRAARFRRRQDIEARGEEYFSDESVDGDYDSLDDDDDMDDDSDTLNHDRDYDDNDDTFLDAEEVDSVPGKGVYDNHPLYFGPAFHPSSLSGFILPSAIPGLGSIAANSGHQNTGVDGSSSPADARAHMSIAESVQDQLYRNSNLYNLISGLNVNPLLTEVQRAGTLDLSALEQELDDVEGGWMDIDDEEDDSVVDCLAPMFHLCIPVFLATDYALAYCTCMQRQPQEKHSPTRQELCYLQRSFGPFPVPYAPQLSP</sequence>
<keyword evidence="3" id="KW-1185">Reference proteome</keyword>
<reference evidence="2 3" key="1">
    <citation type="submission" date="2016-07" db="EMBL/GenBank/DDBJ databases">
        <title>Pervasive Adenine N6-methylation of Active Genes in Fungi.</title>
        <authorList>
            <consortium name="DOE Joint Genome Institute"/>
            <person name="Mondo S.J."/>
            <person name="Dannebaum R.O."/>
            <person name="Kuo R.C."/>
            <person name="Labutti K."/>
            <person name="Haridas S."/>
            <person name="Kuo A."/>
            <person name="Salamov A."/>
            <person name="Ahrendt S.R."/>
            <person name="Lipzen A."/>
            <person name="Sullivan W."/>
            <person name="Andreopoulos W.B."/>
            <person name="Clum A."/>
            <person name="Lindquist E."/>
            <person name="Daum C."/>
            <person name="Ramamoorthy G.K."/>
            <person name="Gryganskyi A."/>
            <person name="Culley D."/>
            <person name="Magnuson J.K."/>
            <person name="James T.Y."/>
            <person name="O'Malley M.A."/>
            <person name="Stajich J.E."/>
            <person name="Spatafora J.W."/>
            <person name="Visel A."/>
            <person name="Grigoriev I.V."/>
        </authorList>
    </citation>
    <scope>NUCLEOTIDE SEQUENCE [LARGE SCALE GENOMIC DNA]</scope>
    <source>
        <strain evidence="2 3">NRRL 3116</strain>
    </source>
</reference>
<dbReference type="GeneID" id="33568517"/>
<dbReference type="EMBL" id="MCFF01000030">
    <property type="protein sequence ID" value="ORZ10639.1"/>
    <property type="molecule type" value="Genomic_DNA"/>
</dbReference>
<dbReference type="InParanoid" id="A0A1Y2GH22"/>
<comment type="caution">
    <text evidence="2">The sequence shown here is derived from an EMBL/GenBank/DDBJ whole genome shotgun (WGS) entry which is preliminary data.</text>
</comment>
<feature type="compositionally biased region" description="Basic residues" evidence="1">
    <location>
        <begin position="34"/>
        <end position="52"/>
    </location>
</feature>
<dbReference type="RefSeq" id="XP_021879360.1">
    <property type="nucleotide sequence ID" value="XM_022026674.1"/>
</dbReference>
<dbReference type="Proteomes" id="UP000193648">
    <property type="component" value="Unassembled WGS sequence"/>
</dbReference>